<sequence length="171" mass="18141">MKKSALIFLSLVLLAFPSLASAKISVEISNNLDGSKNSVNINSNQSNTSKSKTDVVIETNGERKEYHSEEGGSVHLESSDGNSKVDVSSDTSSSNVVQQKSSTVNTSVDVNVNGQKVEVNVSPSPTASASPSSNPSPTSNPSAEVDLRFNFIEFVKNEISEIKDLFSSLLS</sequence>
<proteinExistence type="predicted"/>
<dbReference type="AlphaFoldDB" id="A0A0G0FMC2"/>
<feature type="chain" id="PRO_5002532199" evidence="2">
    <location>
        <begin position="21"/>
        <end position="171"/>
    </location>
</feature>
<feature type="region of interest" description="Disordered" evidence="1">
    <location>
        <begin position="33"/>
        <end position="143"/>
    </location>
</feature>
<gene>
    <name evidence="3" type="ORF">US28_C0028G0014</name>
</gene>
<feature type="compositionally biased region" description="Low complexity" evidence="1">
    <location>
        <begin position="40"/>
        <end position="50"/>
    </location>
</feature>
<feature type="signal peptide" evidence="2">
    <location>
        <begin position="1"/>
        <end position="20"/>
    </location>
</feature>
<feature type="compositionally biased region" description="Low complexity" evidence="1">
    <location>
        <begin position="82"/>
        <end position="113"/>
    </location>
</feature>
<evidence type="ECO:0000256" key="1">
    <source>
        <dbReference type="SAM" id="MobiDB-lite"/>
    </source>
</evidence>
<protein>
    <submittedName>
        <fullName evidence="3">Uncharacterized protein</fullName>
    </submittedName>
</protein>
<comment type="caution">
    <text evidence="3">The sequence shown here is derived from an EMBL/GenBank/DDBJ whole genome shotgun (WGS) entry which is preliminary data.</text>
</comment>
<reference evidence="3 4" key="1">
    <citation type="journal article" date="2015" name="Nature">
        <title>rRNA introns, odd ribosomes, and small enigmatic genomes across a large radiation of phyla.</title>
        <authorList>
            <person name="Brown C.T."/>
            <person name="Hug L.A."/>
            <person name="Thomas B.C."/>
            <person name="Sharon I."/>
            <person name="Castelle C.J."/>
            <person name="Singh A."/>
            <person name="Wilkins M.J."/>
            <person name="Williams K.H."/>
            <person name="Banfield J.F."/>
        </authorList>
    </citation>
    <scope>NUCLEOTIDE SEQUENCE [LARGE SCALE GENOMIC DNA]</scope>
</reference>
<accession>A0A0G0FMC2</accession>
<evidence type="ECO:0000313" key="3">
    <source>
        <dbReference type="EMBL" id="KKQ14850.1"/>
    </source>
</evidence>
<organism evidence="3 4">
    <name type="scientific">Candidatus Daviesbacteria bacterium GW2011_GWA1_36_8</name>
    <dbReference type="NCBI Taxonomy" id="1618417"/>
    <lineage>
        <taxon>Bacteria</taxon>
        <taxon>Candidatus Daviesiibacteriota</taxon>
    </lineage>
</organism>
<feature type="compositionally biased region" description="Basic and acidic residues" evidence="1">
    <location>
        <begin position="51"/>
        <end position="72"/>
    </location>
</feature>
<name>A0A0G0FMC2_9BACT</name>
<keyword evidence="2" id="KW-0732">Signal</keyword>
<dbReference type="EMBL" id="LBSJ01000028">
    <property type="protein sequence ID" value="KKQ14850.1"/>
    <property type="molecule type" value="Genomic_DNA"/>
</dbReference>
<feature type="compositionally biased region" description="Low complexity" evidence="1">
    <location>
        <begin position="122"/>
        <end position="142"/>
    </location>
</feature>
<dbReference type="Proteomes" id="UP000034448">
    <property type="component" value="Unassembled WGS sequence"/>
</dbReference>
<evidence type="ECO:0000313" key="4">
    <source>
        <dbReference type="Proteomes" id="UP000034448"/>
    </source>
</evidence>
<evidence type="ECO:0000256" key="2">
    <source>
        <dbReference type="SAM" id="SignalP"/>
    </source>
</evidence>